<feature type="region of interest" description="Disordered" evidence="11">
    <location>
        <begin position="409"/>
        <end position="440"/>
    </location>
</feature>
<name>A0A6L2JXQ4_TANCI</name>
<keyword evidence="10" id="KW-0511">Multifunctional enzyme</keyword>
<evidence type="ECO:0000259" key="12">
    <source>
        <dbReference type="PROSITE" id="PS50994"/>
    </source>
</evidence>
<gene>
    <name evidence="13" type="ORF">Tci_013879</name>
</gene>
<feature type="compositionally biased region" description="Low complexity" evidence="11">
    <location>
        <begin position="411"/>
        <end position="426"/>
    </location>
</feature>
<keyword evidence="8" id="KW-0239">DNA-directed DNA polymerase</keyword>
<protein>
    <submittedName>
        <fullName evidence="13">Retrotransposon protein, putative, unclassified</fullName>
    </submittedName>
</protein>
<feature type="compositionally biased region" description="Acidic residues" evidence="11">
    <location>
        <begin position="553"/>
        <end position="565"/>
    </location>
</feature>
<dbReference type="EMBL" id="BKCJ010001498">
    <property type="protein sequence ID" value="GEU41901.1"/>
    <property type="molecule type" value="Genomic_DNA"/>
</dbReference>
<dbReference type="InterPro" id="IPR012337">
    <property type="entry name" value="RNaseH-like_sf"/>
</dbReference>
<evidence type="ECO:0000256" key="6">
    <source>
        <dbReference type="ARBA" id="ARBA00022908"/>
    </source>
</evidence>
<evidence type="ECO:0000256" key="3">
    <source>
        <dbReference type="ARBA" id="ARBA00022759"/>
    </source>
</evidence>
<sequence length="776" mass="87902">MFQVRLNAIVRNIKTNNGTKFANQTLRAYYEEVGISHETSVACATQQSDVVERRNCTLVEAARTMLIFLKAPLLIWVEVVTTACYTQNRSLIQKRHNKKPYEHLYDRKPNLSYLHVFGALFYPTIDSEDLGMLKPKADIGIFIGYALAKKAFQIYNKRTNVIIETIHVDFDELTGIVSEQFSSGIGPQILTPEIISSRLPSLSVDPPIPPVAIEEPGVSINTPSSTTVDQDAPSTKSFTSVAQLEAIRIFIAFAAHMKMVVCQMDVTAFLNGILREEVYVSQPDGFVDPENPNHVYKLNKALYGLKQAPRAWYDLLSSFLESQKFSKGTVDPTLFVKREGKDILLTQIMPVAKIPEKVHREVYSSWEIDTMATTAAQKIALDNALVAPEKQTYFSFVTGEATPKPKRIYKKTASPIIKTPTTSPKETPSKKKRRHQLPQIRAKEVQIRDTPGVFVSKKKAPITTDKSKGIKLLSKAALQEDAQMKKAFKRSRRETNIHQPSGSSEVADFESEVPDEPKGKYSDISKGTGLKPRVLNVAKANSSKSENKSWESRDDDDSVDDDSDDDGGKNNSDDENPNLNQNNDDKEEEYDEEYKEEYVHTPKNYEFIDDEEEYEKLYKDVNVRLKDVKHGEEGKGDEEKIDVDNVPPADTKINSMMNIDVRHEDKYSDTLSPHHTCNAFSSLFGFNHKVFVLEKELSQLNHVEHSAQLLEVIKSKIPTMVDAHLVIILRDSIQKAFQSYTIEFEKKAQDEQKRYIDLIERSVKDIINDEVKTRLP</sequence>
<feature type="compositionally biased region" description="Acidic residues" evidence="11">
    <location>
        <begin position="585"/>
        <end position="595"/>
    </location>
</feature>
<dbReference type="InterPro" id="IPR001584">
    <property type="entry name" value="Integrase_cat-core"/>
</dbReference>
<accession>A0A6L2JXQ4</accession>
<dbReference type="GO" id="GO:0016787">
    <property type="term" value="F:hydrolase activity"/>
    <property type="evidence" value="ECO:0007669"/>
    <property type="project" value="UniProtKB-KW"/>
</dbReference>
<keyword evidence="3" id="KW-0255">Endonuclease</keyword>
<comment type="caution">
    <text evidence="13">The sequence shown here is derived from an EMBL/GenBank/DDBJ whole genome shotgun (WGS) entry which is preliminary data.</text>
</comment>
<evidence type="ECO:0000256" key="7">
    <source>
        <dbReference type="ARBA" id="ARBA00022918"/>
    </source>
</evidence>
<keyword evidence="8" id="KW-0548">Nucleotidyltransferase</keyword>
<dbReference type="Pfam" id="PF25597">
    <property type="entry name" value="SH3_retrovirus"/>
    <property type="match status" value="1"/>
</dbReference>
<feature type="domain" description="Integrase catalytic" evidence="12">
    <location>
        <begin position="1"/>
        <end position="108"/>
    </location>
</feature>
<dbReference type="GO" id="GO:0003964">
    <property type="term" value="F:RNA-directed DNA polymerase activity"/>
    <property type="evidence" value="ECO:0007669"/>
    <property type="project" value="UniProtKB-KW"/>
</dbReference>
<dbReference type="GO" id="GO:0003887">
    <property type="term" value="F:DNA-directed DNA polymerase activity"/>
    <property type="evidence" value="ECO:0007669"/>
    <property type="project" value="UniProtKB-KW"/>
</dbReference>
<dbReference type="GO" id="GO:0015074">
    <property type="term" value="P:DNA integration"/>
    <property type="evidence" value="ECO:0007669"/>
    <property type="project" value="UniProtKB-KW"/>
</dbReference>
<organism evidence="13">
    <name type="scientific">Tanacetum cinerariifolium</name>
    <name type="common">Dalmatian daisy</name>
    <name type="synonym">Chrysanthemum cinerariifolium</name>
    <dbReference type="NCBI Taxonomy" id="118510"/>
    <lineage>
        <taxon>Eukaryota</taxon>
        <taxon>Viridiplantae</taxon>
        <taxon>Streptophyta</taxon>
        <taxon>Embryophyta</taxon>
        <taxon>Tracheophyta</taxon>
        <taxon>Spermatophyta</taxon>
        <taxon>Magnoliopsida</taxon>
        <taxon>eudicotyledons</taxon>
        <taxon>Gunneridae</taxon>
        <taxon>Pentapetalae</taxon>
        <taxon>asterids</taxon>
        <taxon>campanulids</taxon>
        <taxon>Asterales</taxon>
        <taxon>Asteraceae</taxon>
        <taxon>Asteroideae</taxon>
        <taxon>Anthemideae</taxon>
        <taxon>Anthemidinae</taxon>
        <taxon>Tanacetum</taxon>
    </lineage>
</organism>
<dbReference type="AlphaFoldDB" id="A0A6L2JXQ4"/>
<keyword evidence="4" id="KW-0378">Hydrolase</keyword>
<evidence type="ECO:0000256" key="1">
    <source>
        <dbReference type="ARBA" id="ARBA00022722"/>
    </source>
</evidence>
<keyword evidence="9" id="KW-0233">DNA recombination</keyword>
<dbReference type="Pfam" id="PF07727">
    <property type="entry name" value="RVT_2"/>
    <property type="match status" value="1"/>
</dbReference>
<reference evidence="13" key="1">
    <citation type="journal article" date="2019" name="Sci. Rep.">
        <title>Draft genome of Tanacetum cinerariifolium, the natural source of mosquito coil.</title>
        <authorList>
            <person name="Yamashiro T."/>
            <person name="Shiraishi A."/>
            <person name="Satake H."/>
            <person name="Nakayama K."/>
        </authorList>
    </citation>
    <scope>NUCLEOTIDE SEQUENCE</scope>
</reference>
<keyword evidence="5" id="KW-0460">Magnesium</keyword>
<dbReference type="InterPro" id="IPR057670">
    <property type="entry name" value="SH3_retrovirus"/>
</dbReference>
<evidence type="ECO:0000313" key="13">
    <source>
        <dbReference type="EMBL" id="GEU41901.1"/>
    </source>
</evidence>
<dbReference type="InterPro" id="IPR036397">
    <property type="entry name" value="RNaseH_sf"/>
</dbReference>
<dbReference type="GO" id="GO:0003676">
    <property type="term" value="F:nucleic acid binding"/>
    <property type="evidence" value="ECO:0007669"/>
    <property type="project" value="InterPro"/>
</dbReference>
<proteinExistence type="predicted"/>
<evidence type="ECO:0000256" key="9">
    <source>
        <dbReference type="ARBA" id="ARBA00023172"/>
    </source>
</evidence>
<keyword evidence="1" id="KW-0540">Nuclease</keyword>
<feature type="region of interest" description="Disordered" evidence="11">
    <location>
        <begin position="630"/>
        <end position="652"/>
    </location>
</feature>
<dbReference type="InterPro" id="IPR039537">
    <property type="entry name" value="Retrotran_Ty1/copia-like"/>
</dbReference>
<evidence type="ECO:0000256" key="5">
    <source>
        <dbReference type="ARBA" id="ARBA00022842"/>
    </source>
</evidence>
<dbReference type="PROSITE" id="PS50994">
    <property type="entry name" value="INTEGRASE"/>
    <property type="match status" value="1"/>
</dbReference>
<keyword evidence="2" id="KW-0479">Metal-binding</keyword>
<keyword evidence="6" id="KW-0229">DNA integration</keyword>
<dbReference type="GO" id="GO:0046872">
    <property type="term" value="F:metal ion binding"/>
    <property type="evidence" value="ECO:0007669"/>
    <property type="project" value="UniProtKB-KW"/>
</dbReference>
<keyword evidence="7" id="KW-0695">RNA-directed DNA polymerase</keyword>
<evidence type="ECO:0000256" key="10">
    <source>
        <dbReference type="ARBA" id="ARBA00023268"/>
    </source>
</evidence>
<feature type="region of interest" description="Disordered" evidence="11">
    <location>
        <begin position="484"/>
        <end position="603"/>
    </location>
</feature>
<evidence type="ECO:0000256" key="11">
    <source>
        <dbReference type="SAM" id="MobiDB-lite"/>
    </source>
</evidence>
<dbReference type="GO" id="GO:0004519">
    <property type="term" value="F:endonuclease activity"/>
    <property type="evidence" value="ECO:0007669"/>
    <property type="project" value="UniProtKB-KW"/>
</dbReference>
<evidence type="ECO:0000256" key="8">
    <source>
        <dbReference type="ARBA" id="ARBA00022932"/>
    </source>
</evidence>
<evidence type="ECO:0000256" key="2">
    <source>
        <dbReference type="ARBA" id="ARBA00022723"/>
    </source>
</evidence>
<dbReference type="PANTHER" id="PTHR42648:SF11">
    <property type="entry name" value="TRANSPOSON TY4-P GAG-POL POLYPROTEIN"/>
    <property type="match status" value="1"/>
</dbReference>
<keyword evidence="8" id="KW-0808">Transferase</keyword>
<dbReference type="PANTHER" id="PTHR42648">
    <property type="entry name" value="TRANSPOSASE, PUTATIVE-RELATED"/>
    <property type="match status" value="1"/>
</dbReference>
<dbReference type="Gene3D" id="3.30.420.10">
    <property type="entry name" value="Ribonuclease H-like superfamily/Ribonuclease H"/>
    <property type="match status" value="1"/>
</dbReference>
<dbReference type="GO" id="GO:0006310">
    <property type="term" value="P:DNA recombination"/>
    <property type="evidence" value="ECO:0007669"/>
    <property type="project" value="UniProtKB-KW"/>
</dbReference>
<dbReference type="InterPro" id="IPR013103">
    <property type="entry name" value="RVT_2"/>
</dbReference>
<dbReference type="SUPFAM" id="SSF53098">
    <property type="entry name" value="Ribonuclease H-like"/>
    <property type="match status" value="1"/>
</dbReference>
<evidence type="ECO:0000256" key="4">
    <source>
        <dbReference type="ARBA" id="ARBA00022801"/>
    </source>
</evidence>